<keyword evidence="2" id="KW-1185">Reference proteome</keyword>
<gene>
    <name evidence="1" type="ORF">EC580_010295</name>
</gene>
<accession>A0ACD5HLN5</accession>
<evidence type="ECO:0000313" key="2">
    <source>
        <dbReference type="Proteomes" id="UP000271650"/>
    </source>
</evidence>
<reference evidence="1 2" key="1">
    <citation type="journal article" date="2019" name="Int. J. Syst. Evol. Microbiol.">
        <title>Acidithiobacillus sulfuriphilus sp. nov.: an extremely acidophilic sulfur-oxidizing chemolithotroph isolated from a neutral pH environment.</title>
        <authorList>
            <person name="Falagan C."/>
            <person name="Moya-Beltran A."/>
            <person name="Castro M."/>
            <person name="Quatrini R."/>
            <person name="Johnson D.B."/>
        </authorList>
    </citation>
    <scope>NUCLEOTIDE SEQUENCE [LARGE SCALE GENOMIC DNA]</scope>
    <source>
        <strain evidence="1 2">CJ-2</strain>
    </source>
</reference>
<protein>
    <submittedName>
        <fullName evidence="1">DUF2232 domain-containing protein</fullName>
    </submittedName>
</protein>
<proteinExistence type="predicted"/>
<name>A0ACD5HLN5_9PROT</name>
<evidence type="ECO:0000313" key="1">
    <source>
        <dbReference type="EMBL" id="XRI76345.1"/>
    </source>
</evidence>
<sequence length="305" mass="33259">MAGRADATALQWFLRGRWQASLTLAMAFTLAALLPVLAGPLLLLCASLVALVVTQAGRRESLEVLVIAGVATALFTLDPSYALAFGLAAWLPGRLLGEGLLRRQDWSGVAWAALLLALGTLALTLWVIPGAQGEAFWQAQVARATASVVKDLGPAQRQMLGELARLMPALLASAMGLLWVLAALLASRWRDRLLAHPQPERSFRDWTVPGPVLWLFSAAVLSTWVVHGPLQWLAQNLVLLLGSFYLLQGLSLIHLWFAARAWPRAALVAFYVVLVLLSQVLLLTSFLGLLDQIFHLRERISARRS</sequence>
<dbReference type="Proteomes" id="UP000271650">
    <property type="component" value="Chromosome"/>
</dbReference>
<organism evidence="1 2">
    <name type="scientific">Acidithiobacillus sulfuriphilus</name>
    <dbReference type="NCBI Taxonomy" id="1867749"/>
    <lineage>
        <taxon>Bacteria</taxon>
        <taxon>Pseudomonadati</taxon>
        <taxon>Pseudomonadota</taxon>
        <taxon>Acidithiobacillia</taxon>
        <taxon>Acidithiobacillales</taxon>
        <taxon>Acidithiobacillaceae</taxon>
        <taxon>Acidithiobacillus</taxon>
    </lineage>
</organism>
<dbReference type="EMBL" id="CP127527">
    <property type="protein sequence ID" value="XRI76345.1"/>
    <property type="molecule type" value="Genomic_DNA"/>
</dbReference>